<sequence>MFKFKLENIIYTYIFICIIIFGTFVIIFNVDIKNYNIIVILTFIVNGIIILIELSKSSELGYSLKEIFYLFMFIFMFISPLVQYLYSKFPWWNTDLITSEIVAYANFMIMIFMLLYLCTYKLTMDILKYKRIKYKSSINIKRSMNLFFIATVLCSSFIILKTGFSNLFSRATNIPRVESSTFSLIVSNTFRAVPVLYVALNLLYIKKNNIIYKKTQFIIGALLMILVNFPTATARFWMASVYLGLLLIIKRKFKNPHLFKTIIIIGILIIFPAINIFRYNNFLDAIKQGLYIPNPSDAFLVGDFDSYSMLARTISYVDTYGISWGHQLLGNILFFIPRKIWPTKPIGSGAMIATQMGWSFTNVSCPFIGEGYINFGIIGVVLFAIILGRLTALFDKNYNEYCFTKEKITYIELVYPFSIGFLFFILRGDLLSSLSYFIGFITPIILIWLFNYEKNK</sequence>
<dbReference type="RefSeq" id="WP_065821230.1">
    <property type="nucleotide sequence ID" value="NZ_CP014672.1"/>
</dbReference>
<organism evidence="2 3">
    <name type="scientific">Thermoclostridium stercorarium subsp. thermolacticum DSM 2910</name>
    <dbReference type="NCBI Taxonomy" id="1121336"/>
    <lineage>
        <taxon>Bacteria</taxon>
        <taxon>Bacillati</taxon>
        <taxon>Bacillota</taxon>
        <taxon>Clostridia</taxon>
        <taxon>Eubacteriales</taxon>
        <taxon>Oscillospiraceae</taxon>
        <taxon>Thermoclostridium</taxon>
    </lineage>
</organism>
<dbReference type="EMBL" id="CP014672">
    <property type="protein sequence ID" value="ANW97651.1"/>
    <property type="molecule type" value="Genomic_DNA"/>
</dbReference>
<dbReference type="Proteomes" id="UP000092971">
    <property type="component" value="Chromosome"/>
</dbReference>
<feature type="transmembrane region" description="Helical" evidence="1">
    <location>
        <begin position="217"/>
        <end position="238"/>
    </location>
</feature>
<feature type="transmembrane region" description="Helical" evidence="1">
    <location>
        <begin position="372"/>
        <end position="390"/>
    </location>
</feature>
<accession>A0A1B1YA53</accession>
<evidence type="ECO:0000313" key="3">
    <source>
        <dbReference type="Proteomes" id="UP000092971"/>
    </source>
</evidence>
<protein>
    <recommendedName>
        <fullName evidence="4">Oligosaccharide repeat unit polymerase</fullName>
    </recommendedName>
</protein>
<keyword evidence="1" id="KW-1133">Transmembrane helix</keyword>
<gene>
    <name evidence="2" type="ORF">CSTERTH_00690</name>
</gene>
<evidence type="ECO:0008006" key="4">
    <source>
        <dbReference type="Google" id="ProtNLM"/>
    </source>
</evidence>
<feature type="transmembrane region" description="Helical" evidence="1">
    <location>
        <begin position="67"/>
        <end position="86"/>
    </location>
</feature>
<feature type="transmembrane region" description="Helical" evidence="1">
    <location>
        <begin position="9"/>
        <end position="29"/>
    </location>
</feature>
<feature type="transmembrane region" description="Helical" evidence="1">
    <location>
        <begin position="101"/>
        <end position="123"/>
    </location>
</feature>
<dbReference type="AlphaFoldDB" id="A0A1B1YA53"/>
<feature type="transmembrane region" description="Helical" evidence="1">
    <location>
        <begin position="144"/>
        <end position="164"/>
    </location>
</feature>
<reference evidence="2 3" key="1">
    <citation type="submission" date="2016-02" db="EMBL/GenBank/DDBJ databases">
        <title>Comparison of Clostridium stercorarium subspecies using comparative genomics and transcriptomics.</title>
        <authorList>
            <person name="Schellenberg J."/>
            <person name="Thallinger G."/>
            <person name="Levin D.B."/>
            <person name="Zhang X."/>
            <person name="Alvare G."/>
            <person name="Fristensky B."/>
            <person name="Sparling R."/>
        </authorList>
    </citation>
    <scope>NUCLEOTIDE SEQUENCE [LARGE SCALE GENOMIC DNA]</scope>
    <source>
        <strain evidence="2 3">DSM 2910</strain>
    </source>
</reference>
<feature type="transmembrane region" description="Helical" evidence="1">
    <location>
        <begin position="184"/>
        <end position="205"/>
    </location>
</feature>
<dbReference type="NCBIfam" id="TIGR04370">
    <property type="entry name" value="glyco_rpt_poly"/>
    <property type="match status" value="1"/>
</dbReference>
<name>A0A1B1YA53_THEST</name>
<feature type="transmembrane region" description="Helical" evidence="1">
    <location>
        <begin position="410"/>
        <end position="428"/>
    </location>
</feature>
<evidence type="ECO:0000256" key="1">
    <source>
        <dbReference type="SAM" id="Phobius"/>
    </source>
</evidence>
<keyword evidence="1" id="KW-0812">Transmembrane</keyword>
<proteinExistence type="predicted"/>
<evidence type="ECO:0000313" key="2">
    <source>
        <dbReference type="EMBL" id="ANW97651.1"/>
    </source>
</evidence>
<feature type="transmembrane region" description="Helical" evidence="1">
    <location>
        <begin position="258"/>
        <end position="277"/>
    </location>
</feature>
<dbReference type="OrthoDB" id="2085807at2"/>
<feature type="transmembrane region" description="Helical" evidence="1">
    <location>
        <begin position="35"/>
        <end position="55"/>
    </location>
</feature>
<feature type="transmembrane region" description="Helical" evidence="1">
    <location>
        <begin position="434"/>
        <end position="452"/>
    </location>
</feature>
<keyword evidence="1" id="KW-0472">Membrane</keyword>